<feature type="chain" id="PRO_5039898785" evidence="9">
    <location>
        <begin position="20"/>
        <end position="745"/>
    </location>
</feature>
<comment type="subcellular location">
    <subcellularLocation>
        <location evidence="2">Cell membrane</location>
        <topology evidence="2">Single-pass type II membrane protein</topology>
    </subcellularLocation>
</comment>
<keyword evidence="6" id="KW-0378">Hydrolase</keyword>
<dbReference type="InterPro" id="IPR008753">
    <property type="entry name" value="Peptidase_M13_N"/>
</dbReference>
<keyword evidence="7" id="KW-0862">Zinc</keyword>
<proteinExistence type="inferred from homology"/>
<dbReference type="CDD" id="cd08662">
    <property type="entry name" value="M13"/>
    <property type="match status" value="1"/>
</dbReference>
<comment type="cofactor">
    <cofactor evidence="1">
        <name>Zn(2+)</name>
        <dbReference type="ChEBI" id="CHEBI:29105"/>
    </cofactor>
</comment>
<dbReference type="AlphaFoldDB" id="A0A9J6BWA6"/>
<comment type="caution">
    <text evidence="12">The sequence shown here is derived from an EMBL/GenBank/DDBJ whole genome shotgun (WGS) entry which is preliminary data.</text>
</comment>
<keyword evidence="8" id="KW-0482">Metalloprotease</keyword>
<dbReference type="InterPro" id="IPR000718">
    <property type="entry name" value="Peptidase_M13"/>
</dbReference>
<feature type="domain" description="Peptidase M13 N-terminal" evidence="11">
    <location>
        <begin position="62"/>
        <end position="440"/>
    </location>
</feature>
<dbReference type="GO" id="GO:0004222">
    <property type="term" value="F:metalloendopeptidase activity"/>
    <property type="evidence" value="ECO:0007669"/>
    <property type="project" value="InterPro"/>
</dbReference>
<keyword evidence="4" id="KW-0645">Protease</keyword>
<dbReference type="OrthoDB" id="6475849at2759"/>
<evidence type="ECO:0000313" key="13">
    <source>
        <dbReference type="Proteomes" id="UP001107558"/>
    </source>
</evidence>
<gene>
    <name evidence="12" type="ORF">PVAND_004166</name>
</gene>
<keyword evidence="13" id="KW-1185">Reference proteome</keyword>
<evidence type="ECO:0000256" key="2">
    <source>
        <dbReference type="ARBA" id="ARBA00004401"/>
    </source>
</evidence>
<dbReference type="GO" id="GO:0016485">
    <property type="term" value="P:protein processing"/>
    <property type="evidence" value="ECO:0007669"/>
    <property type="project" value="TreeGrafter"/>
</dbReference>
<protein>
    <submittedName>
        <fullName evidence="12">Uncharacterized protein</fullName>
    </submittedName>
</protein>
<dbReference type="PROSITE" id="PS51885">
    <property type="entry name" value="NEPRILYSIN"/>
    <property type="match status" value="1"/>
</dbReference>
<reference evidence="12" key="1">
    <citation type="submission" date="2021-03" db="EMBL/GenBank/DDBJ databases">
        <title>Chromosome level genome of the anhydrobiotic midge Polypedilum vanderplanki.</title>
        <authorList>
            <person name="Yoshida Y."/>
            <person name="Kikawada T."/>
            <person name="Gusev O."/>
        </authorList>
    </citation>
    <scope>NUCLEOTIDE SEQUENCE</scope>
    <source>
        <strain evidence="12">NIAS01</strain>
        <tissue evidence="12">Whole body or cell culture</tissue>
    </source>
</reference>
<evidence type="ECO:0000256" key="9">
    <source>
        <dbReference type="SAM" id="SignalP"/>
    </source>
</evidence>
<evidence type="ECO:0000313" key="12">
    <source>
        <dbReference type="EMBL" id="KAG5674183.1"/>
    </source>
</evidence>
<dbReference type="Pfam" id="PF01431">
    <property type="entry name" value="Peptidase_M13"/>
    <property type="match status" value="1"/>
</dbReference>
<evidence type="ECO:0000256" key="7">
    <source>
        <dbReference type="ARBA" id="ARBA00022833"/>
    </source>
</evidence>
<evidence type="ECO:0000256" key="8">
    <source>
        <dbReference type="ARBA" id="ARBA00023049"/>
    </source>
</evidence>
<evidence type="ECO:0000256" key="3">
    <source>
        <dbReference type="ARBA" id="ARBA00007357"/>
    </source>
</evidence>
<organism evidence="12 13">
    <name type="scientific">Polypedilum vanderplanki</name>
    <name type="common">Sleeping chironomid midge</name>
    <dbReference type="NCBI Taxonomy" id="319348"/>
    <lineage>
        <taxon>Eukaryota</taxon>
        <taxon>Metazoa</taxon>
        <taxon>Ecdysozoa</taxon>
        <taxon>Arthropoda</taxon>
        <taxon>Hexapoda</taxon>
        <taxon>Insecta</taxon>
        <taxon>Pterygota</taxon>
        <taxon>Neoptera</taxon>
        <taxon>Endopterygota</taxon>
        <taxon>Diptera</taxon>
        <taxon>Nematocera</taxon>
        <taxon>Chironomoidea</taxon>
        <taxon>Chironomidae</taxon>
        <taxon>Chironominae</taxon>
        <taxon>Polypedilum</taxon>
        <taxon>Polypedilum</taxon>
    </lineage>
</organism>
<evidence type="ECO:0000259" key="11">
    <source>
        <dbReference type="Pfam" id="PF05649"/>
    </source>
</evidence>
<dbReference type="InterPro" id="IPR018497">
    <property type="entry name" value="Peptidase_M13_C"/>
</dbReference>
<feature type="domain" description="Peptidase M13 C-terminal" evidence="10">
    <location>
        <begin position="508"/>
        <end position="720"/>
    </location>
</feature>
<dbReference type="Proteomes" id="UP001107558">
    <property type="component" value="Chromosome 3"/>
</dbReference>
<dbReference type="EMBL" id="JADBJN010000003">
    <property type="protein sequence ID" value="KAG5674183.1"/>
    <property type="molecule type" value="Genomic_DNA"/>
</dbReference>
<dbReference type="GO" id="GO:0046872">
    <property type="term" value="F:metal ion binding"/>
    <property type="evidence" value="ECO:0007669"/>
    <property type="project" value="UniProtKB-KW"/>
</dbReference>
<evidence type="ECO:0000256" key="6">
    <source>
        <dbReference type="ARBA" id="ARBA00022801"/>
    </source>
</evidence>
<dbReference type="Gene3D" id="1.10.1380.10">
    <property type="entry name" value="Neutral endopeptidase , domain2"/>
    <property type="match status" value="1"/>
</dbReference>
<dbReference type="GO" id="GO:0005886">
    <property type="term" value="C:plasma membrane"/>
    <property type="evidence" value="ECO:0007669"/>
    <property type="project" value="UniProtKB-SubCell"/>
</dbReference>
<dbReference type="PRINTS" id="PR00786">
    <property type="entry name" value="NEPRILYSIN"/>
</dbReference>
<evidence type="ECO:0000256" key="4">
    <source>
        <dbReference type="ARBA" id="ARBA00022670"/>
    </source>
</evidence>
<keyword evidence="5" id="KW-0479">Metal-binding</keyword>
<evidence type="ECO:0000259" key="10">
    <source>
        <dbReference type="Pfam" id="PF01431"/>
    </source>
</evidence>
<evidence type="ECO:0000256" key="1">
    <source>
        <dbReference type="ARBA" id="ARBA00001947"/>
    </source>
</evidence>
<dbReference type="InterPro" id="IPR042089">
    <property type="entry name" value="Peptidase_M13_dom_2"/>
</dbReference>
<evidence type="ECO:0000256" key="5">
    <source>
        <dbReference type="ARBA" id="ARBA00022723"/>
    </source>
</evidence>
<dbReference type="PANTHER" id="PTHR11733">
    <property type="entry name" value="ZINC METALLOPROTEASE FAMILY M13 NEPRILYSIN-RELATED"/>
    <property type="match status" value="1"/>
</dbReference>
<dbReference type="InterPro" id="IPR024079">
    <property type="entry name" value="MetalloPept_cat_dom_sf"/>
</dbReference>
<keyword evidence="9" id="KW-0732">Signal</keyword>
<comment type="similarity">
    <text evidence="3">Belongs to the peptidase M13 family.</text>
</comment>
<dbReference type="SUPFAM" id="SSF55486">
    <property type="entry name" value="Metalloproteases ('zincins'), catalytic domain"/>
    <property type="match status" value="1"/>
</dbReference>
<sequence>MKQKILLFVTIALLNLVNSNKLQKLTKEEEDELILSKARCSTLSCVHSSALILQKVDLDTKPCDDFYNFACGSYLAEQHTPDEKATVDTLRFMYEQLIEYLLRLFEHPSESTTSQKIHKYAQNFFDSCMDTPKANDDGLDRLRSLFLNFGGWPLIEGEKWIESSFTTPQQLILDMRKYINNATDNIFNTNKDAVDKKIKKFGLVEEKDVDIIVLNEQLTKLISSMITGMGGVLDDSTKKQIEDLINFEKKAAEYQLKFQRFQKIYPQNERKALKEMKKINKYMLYLNFLETNLFASTVKFEDAKIPKDFNEQYVKFINETDKRTLANFVMWRFTQAALSFMDKDTRNLVLSFKKNTYGSEDNEQRWIYCTELVANVAPVAAGSIYIDGYFPVEDKNTADQLVDYIIRAYNDTVLSSEWMDSYVQNATLEIANKMHRFIGYHENMRRSEGYEFYGNLPLYTDHGDFLKTGMTFKIFSTDREYIRALTPKRKEGSLDEDWTKYARPATVNAYYSEKDNSIQFPAGILAIPNFDKNRPPILNFGSIGSIVGHEVTHSFDNLARNVDNWDKESQKKYKERVECVRKQYSSIRVPEIEEYNANVKGNYSHVFLNGTTTNREDIADNGGIKLAYRAWKLYEKEHLESRIRPIGLDSINQEKMFWLAFAQTFCSVDRPENMAKKIEEDSHSLDQFRVNIPLMNMKEFSQSWNCELGSPMNPIQKCAVWNLIMSFKQDLNQHNRSGFGRVGVI</sequence>
<dbReference type="PANTHER" id="PTHR11733:SF167">
    <property type="entry name" value="FI17812P1-RELATED"/>
    <property type="match status" value="1"/>
</dbReference>
<name>A0A9J6BWA6_POLVA</name>
<dbReference type="Pfam" id="PF05649">
    <property type="entry name" value="Peptidase_M13_N"/>
    <property type="match status" value="1"/>
</dbReference>
<feature type="signal peptide" evidence="9">
    <location>
        <begin position="1"/>
        <end position="19"/>
    </location>
</feature>
<dbReference type="Gene3D" id="3.40.390.10">
    <property type="entry name" value="Collagenase (Catalytic Domain)"/>
    <property type="match status" value="1"/>
</dbReference>
<accession>A0A9J6BWA6</accession>